<dbReference type="GO" id="GO:0016297">
    <property type="term" value="F:fatty acyl-[ACP] hydrolase activity"/>
    <property type="evidence" value="ECO:0007669"/>
    <property type="project" value="InterPro"/>
</dbReference>
<dbReference type="InterPro" id="IPR002864">
    <property type="entry name" value="Acyl-ACP_thioesterase_NHD"/>
</dbReference>
<dbReference type="SUPFAM" id="SSF54637">
    <property type="entry name" value="Thioesterase/thiol ester dehydrase-isomerase"/>
    <property type="match status" value="2"/>
</dbReference>
<evidence type="ECO:0000256" key="2">
    <source>
        <dbReference type="ARBA" id="ARBA00022516"/>
    </source>
</evidence>
<dbReference type="PANTHER" id="PTHR31727">
    <property type="entry name" value="OLEOYL-ACYL CARRIER PROTEIN THIOESTERASE 1, CHLOROPLASTIC"/>
    <property type="match status" value="1"/>
</dbReference>
<keyword evidence="2" id="KW-0444">Lipid biosynthesis</keyword>
<evidence type="ECO:0000256" key="4">
    <source>
        <dbReference type="ARBA" id="ARBA00022832"/>
    </source>
</evidence>
<dbReference type="Pfam" id="PF20791">
    <property type="entry name" value="Acyl-ACP_TE_C"/>
    <property type="match status" value="1"/>
</dbReference>
<dbReference type="RefSeq" id="WP_015851232.1">
    <property type="nucleotide sequence ID" value="NC_012881.1"/>
</dbReference>
<keyword evidence="3" id="KW-0378">Hydrolase</keyword>
<evidence type="ECO:0000313" key="10">
    <source>
        <dbReference type="EMBL" id="ACS79414.1"/>
    </source>
</evidence>
<dbReference type="PANTHER" id="PTHR31727:SF6">
    <property type="entry name" value="OLEOYL-ACYL CARRIER PROTEIN THIOESTERASE 1, CHLOROPLASTIC"/>
    <property type="match status" value="1"/>
</dbReference>
<keyword evidence="4" id="KW-0276">Fatty acid metabolism</keyword>
<keyword evidence="11" id="KW-1185">Reference proteome</keyword>
<evidence type="ECO:0000256" key="1">
    <source>
        <dbReference type="ARBA" id="ARBA00006500"/>
    </source>
</evidence>
<dbReference type="InterPro" id="IPR029069">
    <property type="entry name" value="HotDog_dom_sf"/>
</dbReference>
<dbReference type="STRING" id="526222.Desal_1352"/>
<evidence type="ECO:0000256" key="7">
    <source>
        <dbReference type="ARBA" id="ARBA00023160"/>
    </source>
</evidence>
<evidence type="ECO:0000256" key="3">
    <source>
        <dbReference type="ARBA" id="ARBA00022801"/>
    </source>
</evidence>
<comment type="similarity">
    <text evidence="1">Belongs to the acyl-ACP thioesterase family.</text>
</comment>
<gene>
    <name evidence="10" type="ordered locus">Desal_1352</name>
</gene>
<keyword evidence="5" id="KW-0809">Transit peptide</keyword>
<feature type="domain" description="Acyl-ACP thioesterase N-terminal hotdog" evidence="8">
    <location>
        <begin position="11"/>
        <end position="126"/>
    </location>
</feature>
<evidence type="ECO:0000313" key="11">
    <source>
        <dbReference type="Proteomes" id="UP000002601"/>
    </source>
</evidence>
<dbReference type="AlphaFoldDB" id="C6BRH4"/>
<dbReference type="Pfam" id="PF01643">
    <property type="entry name" value="Acyl-ACP_TE"/>
    <property type="match status" value="1"/>
</dbReference>
<dbReference type="HOGENOM" id="CLU_045466_2_0_7"/>
<proteinExistence type="inferred from homology"/>
<evidence type="ECO:0000256" key="5">
    <source>
        <dbReference type="ARBA" id="ARBA00022946"/>
    </source>
</evidence>
<dbReference type="Proteomes" id="UP000002601">
    <property type="component" value="Chromosome"/>
</dbReference>
<feature type="domain" description="Acyl-ACP thioesterase-like C-terminal" evidence="9">
    <location>
        <begin position="152"/>
        <end position="222"/>
    </location>
</feature>
<name>C6BRH4_MARSD</name>
<dbReference type="OrthoDB" id="9801517at2"/>
<evidence type="ECO:0000259" key="9">
    <source>
        <dbReference type="Pfam" id="PF20791"/>
    </source>
</evidence>
<reference evidence="10 11" key="1">
    <citation type="submission" date="2009-06" db="EMBL/GenBank/DDBJ databases">
        <title>Complete sequence of Desulfovibrio salexigens DSM 2638.</title>
        <authorList>
            <consortium name="US DOE Joint Genome Institute"/>
            <person name="Lucas S."/>
            <person name="Copeland A."/>
            <person name="Lapidus A."/>
            <person name="Glavina del Rio T."/>
            <person name="Tice H."/>
            <person name="Bruce D."/>
            <person name="Goodwin L."/>
            <person name="Pitluck S."/>
            <person name="Munk A.C."/>
            <person name="Brettin T."/>
            <person name="Detter J.C."/>
            <person name="Han C."/>
            <person name="Tapia R."/>
            <person name="Larimer F."/>
            <person name="Land M."/>
            <person name="Hauser L."/>
            <person name="Kyrpides N."/>
            <person name="Anderson I."/>
            <person name="Wall J.D."/>
            <person name="Arkin A.P."/>
            <person name="Dehal P."/>
            <person name="Chivian D."/>
            <person name="Giles B."/>
            <person name="Hazen T.C."/>
        </authorList>
    </citation>
    <scope>NUCLEOTIDE SEQUENCE [LARGE SCALE GENOMIC DNA]</scope>
    <source>
        <strain evidence="11">ATCC 14822 / DSM 2638 / NCIMB 8403 / VKM B-1763</strain>
    </source>
</reference>
<dbReference type="KEGG" id="dsa:Desal_1352"/>
<dbReference type="CDD" id="cd00586">
    <property type="entry name" value="4HBT"/>
    <property type="match status" value="1"/>
</dbReference>
<dbReference type="InterPro" id="IPR045023">
    <property type="entry name" value="FATA/B"/>
</dbReference>
<dbReference type="InterPro" id="IPR049427">
    <property type="entry name" value="Acyl-ACP_TE_C"/>
</dbReference>
<dbReference type="GO" id="GO:0000036">
    <property type="term" value="F:acyl carrier activity"/>
    <property type="evidence" value="ECO:0007669"/>
    <property type="project" value="TreeGrafter"/>
</dbReference>
<dbReference type="eggNOG" id="COG3884">
    <property type="taxonomic scope" value="Bacteria"/>
</dbReference>
<dbReference type="EMBL" id="CP001649">
    <property type="protein sequence ID" value="ACS79414.1"/>
    <property type="molecule type" value="Genomic_DNA"/>
</dbReference>
<keyword evidence="6" id="KW-0443">Lipid metabolism</keyword>
<organism evidence="10 11">
    <name type="scientific">Maridesulfovibrio salexigens (strain ATCC 14822 / DSM 2638 / NCIMB 8403 / VKM B-1763)</name>
    <name type="common">Desulfovibrio salexigens</name>
    <dbReference type="NCBI Taxonomy" id="526222"/>
    <lineage>
        <taxon>Bacteria</taxon>
        <taxon>Pseudomonadati</taxon>
        <taxon>Thermodesulfobacteriota</taxon>
        <taxon>Desulfovibrionia</taxon>
        <taxon>Desulfovibrionales</taxon>
        <taxon>Desulfovibrionaceae</taxon>
        <taxon>Maridesulfovibrio</taxon>
    </lineage>
</organism>
<evidence type="ECO:0000259" key="8">
    <source>
        <dbReference type="Pfam" id="PF01643"/>
    </source>
</evidence>
<dbReference type="Gene3D" id="3.10.129.10">
    <property type="entry name" value="Hotdog Thioesterase"/>
    <property type="match status" value="2"/>
</dbReference>
<accession>C6BRH4</accession>
<evidence type="ECO:0000256" key="6">
    <source>
        <dbReference type="ARBA" id="ARBA00023098"/>
    </source>
</evidence>
<protein>
    <submittedName>
        <fullName evidence="10">Acyl-ACP thioesterase</fullName>
    </submittedName>
</protein>
<sequence>MSNGSLLISNTVPAYETGPDDRMHCHWLMCRLQEAATAHADSLGFGIEDMAKQGCFWVLTSVRIEIAELPLREKTFALTTWSRGAKKLRAFRDFSGCDENGREIIRASSEWMVLDSQTRRPIAIDQKLNLHAQDRCVFPDPMKRLRPGTPEKELRSLNVGYSSLDANGHVNNTEYLRWSFDGLRSLGFDQNNVKSIRVAFLSEVFEGNTIKLMDCDREDDGYELIGLNETEGKAAFALKVE</sequence>
<keyword evidence="7" id="KW-0275">Fatty acid biosynthesis</keyword>